<evidence type="ECO:0000259" key="2">
    <source>
        <dbReference type="PROSITE" id="PS01031"/>
    </source>
</evidence>
<evidence type="ECO:0000256" key="1">
    <source>
        <dbReference type="PROSITE-ProRule" id="PRU00285"/>
    </source>
</evidence>
<comment type="similarity">
    <text evidence="1">Belongs to the small heat shock protein (HSP20) family.</text>
</comment>
<dbReference type="InterPro" id="IPR008978">
    <property type="entry name" value="HSP20-like_chaperone"/>
</dbReference>
<feature type="domain" description="SHSP" evidence="2">
    <location>
        <begin position="21"/>
        <end position="132"/>
    </location>
</feature>
<dbReference type="InterPro" id="IPR002068">
    <property type="entry name" value="A-crystallin/Hsp20_dom"/>
</dbReference>
<sequence length="132" mass="14506">MTVEEYIDPQLKPIVVLTGTAKEGRAGPPVGLVDIGVSERAYLFRVALPGVRSNQCNVECRIRRDGRVHIQGLVRGGVVLKDPSSVCEMKVQQLCRPGPFTISFNLPGPVNPRQSSTDFRSDGIFEVVVRIF</sequence>
<protein>
    <recommendedName>
        <fullName evidence="2">SHSP domain-containing protein</fullName>
    </recommendedName>
</protein>
<dbReference type="PANTHER" id="PTHR34661:SF2">
    <property type="entry name" value="SHSP DOMAIN-CONTAINING PROTEIN"/>
    <property type="match status" value="1"/>
</dbReference>
<dbReference type="CDD" id="cd00298">
    <property type="entry name" value="ACD_sHsps_p23-like"/>
    <property type="match status" value="1"/>
</dbReference>
<dbReference type="EMBL" id="GHES01008697">
    <property type="protein sequence ID" value="MPA39256.1"/>
    <property type="molecule type" value="Transcribed_RNA"/>
</dbReference>
<dbReference type="PANTHER" id="PTHR34661">
    <property type="entry name" value="INCREASED DNA METHYLATION 3"/>
    <property type="match status" value="1"/>
</dbReference>
<reference evidence="3" key="1">
    <citation type="submission" date="2019-08" db="EMBL/GenBank/DDBJ databases">
        <title>Reference gene set and small RNA set construction with multiple tissues from Davidia involucrata Baill.</title>
        <authorList>
            <person name="Yang H."/>
            <person name="Zhou C."/>
            <person name="Li G."/>
            <person name="Wang J."/>
            <person name="Gao P."/>
            <person name="Wang M."/>
            <person name="Wang R."/>
            <person name="Zhao Y."/>
        </authorList>
    </citation>
    <scope>NUCLEOTIDE SEQUENCE</scope>
    <source>
        <tissue evidence="3">Mixed with DoveR01_LX</tissue>
    </source>
</reference>
<dbReference type="AlphaFoldDB" id="A0A5B6Z708"/>
<dbReference type="Gene3D" id="2.60.40.790">
    <property type="match status" value="1"/>
</dbReference>
<dbReference type="InterPro" id="IPR039321">
    <property type="entry name" value="IDM2/3-like"/>
</dbReference>
<evidence type="ECO:0000313" key="3">
    <source>
        <dbReference type="EMBL" id="MPA39256.1"/>
    </source>
</evidence>
<dbReference type="PROSITE" id="PS01031">
    <property type="entry name" value="SHSP"/>
    <property type="match status" value="1"/>
</dbReference>
<dbReference type="FunFam" id="2.60.40.790:FF:000049">
    <property type="entry name" value="Increased DNA methylation 3"/>
    <property type="match status" value="1"/>
</dbReference>
<accession>A0A5B6Z708</accession>
<name>A0A5B6Z708_DAVIN</name>
<proteinExistence type="inferred from homology"/>
<gene>
    <name evidence="3" type="ORF">Din_008697</name>
</gene>
<organism evidence="3">
    <name type="scientific">Davidia involucrata</name>
    <name type="common">Dove tree</name>
    <dbReference type="NCBI Taxonomy" id="16924"/>
    <lineage>
        <taxon>Eukaryota</taxon>
        <taxon>Viridiplantae</taxon>
        <taxon>Streptophyta</taxon>
        <taxon>Embryophyta</taxon>
        <taxon>Tracheophyta</taxon>
        <taxon>Spermatophyta</taxon>
        <taxon>Magnoliopsida</taxon>
        <taxon>eudicotyledons</taxon>
        <taxon>Gunneridae</taxon>
        <taxon>Pentapetalae</taxon>
        <taxon>asterids</taxon>
        <taxon>Cornales</taxon>
        <taxon>Nyssaceae</taxon>
        <taxon>Davidia</taxon>
    </lineage>
</organism>
<dbReference type="GO" id="GO:0005634">
    <property type="term" value="C:nucleus"/>
    <property type="evidence" value="ECO:0007669"/>
    <property type="project" value="TreeGrafter"/>
</dbReference>